<name>A0A3M7PK26_BRAPC</name>
<reference evidence="1 2" key="1">
    <citation type="journal article" date="2018" name="Sci. Rep.">
        <title>Genomic signatures of local adaptation to the degree of environmental predictability in rotifers.</title>
        <authorList>
            <person name="Franch-Gras L."/>
            <person name="Hahn C."/>
            <person name="Garcia-Roger E.M."/>
            <person name="Carmona M.J."/>
            <person name="Serra M."/>
            <person name="Gomez A."/>
        </authorList>
    </citation>
    <scope>NUCLEOTIDE SEQUENCE [LARGE SCALE GENOMIC DNA]</scope>
    <source>
        <strain evidence="1">HYR1</strain>
    </source>
</reference>
<organism evidence="1 2">
    <name type="scientific">Brachionus plicatilis</name>
    <name type="common">Marine rotifer</name>
    <name type="synonym">Brachionus muelleri</name>
    <dbReference type="NCBI Taxonomy" id="10195"/>
    <lineage>
        <taxon>Eukaryota</taxon>
        <taxon>Metazoa</taxon>
        <taxon>Spiralia</taxon>
        <taxon>Gnathifera</taxon>
        <taxon>Rotifera</taxon>
        <taxon>Eurotatoria</taxon>
        <taxon>Monogononta</taxon>
        <taxon>Pseudotrocha</taxon>
        <taxon>Ploima</taxon>
        <taxon>Brachionidae</taxon>
        <taxon>Brachionus</taxon>
    </lineage>
</organism>
<evidence type="ECO:0000313" key="2">
    <source>
        <dbReference type="Proteomes" id="UP000276133"/>
    </source>
</evidence>
<sequence>MMLSRKEIISWSNDSVRIKNKRMRFLASTITLSSLLFLSRFPIHPIILLFYSVLQLCSMRSISSVPFNDNTKSKERIFTFKYSDLTSNK</sequence>
<protein>
    <submittedName>
        <fullName evidence="1">Uncharacterized protein</fullName>
    </submittedName>
</protein>
<dbReference type="Proteomes" id="UP000276133">
    <property type="component" value="Unassembled WGS sequence"/>
</dbReference>
<proteinExistence type="predicted"/>
<keyword evidence="2" id="KW-1185">Reference proteome</keyword>
<evidence type="ECO:0000313" key="1">
    <source>
        <dbReference type="EMBL" id="RMZ99439.1"/>
    </source>
</evidence>
<accession>A0A3M7PK26</accession>
<dbReference type="EMBL" id="REGN01010216">
    <property type="protein sequence ID" value="RMZ99439.1"/>
    <property type="molecule type" value="Genomic_DNA"/>
</dbReference>
<dbReference type="AlphaFoldDB" id="A0A3M7PK26"/>
<comment type="caution">
    <text evidence="1">The sequence shown here is derived from an EMBL/GenBank/DDBJ whole genome shotgun (WGS) entry which is preliminary data.</text>
</comment>
<gene>
    <name evidence="1" type="ORF">BpHYR1_034096</name>
</gene>